<keyword evidence="1" id="KW-0812">Transmembrane</keyword>
<keyword evidence="1" id="KW-0472">Membrane</keyword>
<proteinExistence type="predicted"/>
<protein>
    <submittedName>
        <fullName evidence="2">Uncharacterized protein</fullName>
    </submittedName>
</protein>
<evidence type="ECO:0000256" key="1">
    <source>
        <dbReference type="SAM" id="Phobius"/>
    </source>
</evidence>
<accession>A0A1A9Z7Q5</accession>
<evidence type="ECO:0000313" key="3">
    <source>
        <dbReference type="Proteomes" id="UP000092445"/>
    </source>
</evidence>
<evidence type="ECO:0000313" key="2">
    <source>
        <dbReference type="EnsemblMetazoa" id="GPAI006350-PA"/>
    </source>
</evidence>
<dbReference type="VEuPathDB" id="VectorBase:GPAI006350"/>
<dbReference type="AlphaFoldDB" id="A0A1A9Z7Q5"/>
<reference evidence="2" key="2">
    <citation type="submission" date="2020-05" db="UniProtKB">
        <authorList>
            <consortium name="EnsemblMetazoa"/>
        </authorList>
    </citation>
    <scope>IDENTIFICATION</scope>
    <source>
        <strain evidence="2">IAEA</strain>
    </source>
</reference>
<keyword evidence="3" id="KW-1185">Reference proteome</keyword>
<reference evidence="3" key="1">
    <citation type="submission" date="2014-03" db="EMBL/GenBank/DDBJ databases">
        <authorList>
            <person name="Aksoy S."/>
            <person name="Warren W."/>
            <person name="Wilson R.K."/>
        </authorList>
    </citation>
    <scope>NUCLEOTIDE SEQUENCE [LARGE SCALE GENOMIC DNA]</scope>
    <source>
        <strain evidence="3">IAEA</strain>
    </source>
</reference>
<dbReference type="EnsemblMetazoa" id="GPAI006350-RA">
    <property type="protein sequence ID" value="GPAI006350-PA"/>
    <property type="gene ID" value="GPAI006350"/>
</dbReference>
<dbReference type="Proteomes" id="UP000092445">
    <property type="component" value="Unassembled WGS sequence"/>
</dbReference>
<organism evidence="2 3">
    <name type="scientific">Glossina pallidipes</name>
    <name type="common">Tsetse fly</name>
    <dbReference type="NCBI Taxonomy" id="7398"/>
    <lineage>
        <taxon>Eukaryota</taxon>
        <taxon>Metazoa</taxon>
        <taxon>Ecdysozoa</taxon>
        <taxon>Arthropoda</taxon>
        <taxon>Hexapoda</taxon>
        <taxon>Insecta</taxon>
        <taxon>Pterygota</taxon>
        <taxon>Neoptera</taxon>
        <taxon>Endopterygota</taxon>
        <taxon>Diptera</taxon>
        <taxon>Brachycera</taxon>
        <taxon>Muscomorpha</taxon>
        <taxon>Hippoboscoidea</taxon>
        <taxon>Glossinidae</taxon>
        <taxon>Glossina</taxon>
    </lineage>
</organism>
<feature type="transmembrane region" description="Helical" evidence="1">
    <location>
        <begin position="74"/>
        <end position="97"/>
    </location>
</feature>
<name>A0A1A9Z7Q5_GLOPL</name>
<keyword evidence="1" id="KW-1133">Transmembrane helix</keyword>
<sequence>MAKILRFSRNRGALKNAVVAHVNAYVLLEEIENHRTVMPSIDRRANPLNHCIEANDSKDARNSSIVIRDPSTTFYMYTLPASFLDFLFLLTQTIIFLKTSTFISSNSLELLTIYAVCDIILNGLESFVILNGCWGENTLAFLLLPLPF</sequence>